<dbReference type="EMBL" id="JAHXZJ010001492">
    <property type="protein sequence ID" value="KAH0551964.1"/>
    <property type="molecule type" value="Genomic_DNA"/>
</dbReference>
<keyword evidence="2" id="KW-1185">Reference proteome</keyword>
<organism evidence="1 2">
    <name type="scientific">Cotesia glomerata</name>
    <name type="common">Lepidopteran parasitic wasp</name>
    <name type="synonym">Apanteles glomeratus</name>
    <dbReference type="NCBI Taxonomy" id="32391"/>
    <lineage>
        <taxon>Eukaryota</taxon>
        <taxon>Metazoa</taxon>
        <taxon>Ecdysozoa</taxon>
        <taxon>Arthropoda</taxon>
        <taxon>Hexapoda</taxon>
        <taxon>Insecta</taxon>
        <taxon>Pterygota</taxon>
        <taxon>Neoptera</taxon>
        <taxon>Endopterygota</taxon>
        <taxon>Hymenoptera</taxon>
        <taxon>Apocrita</taxon>
        <taxon>Ichneumonoidea</taxon>
        <taxon>Braconidae</taxon>
        <taxon>Microgastrinae</taxon>
        <taxon>Cotesia</taxon>
    </lineage>
</organism>
<accession>A0AAV7IJD3</accession>
<reference evidence="1 2" key="1">
    <citation type="journal article" date="2021" name="J. Hered.">
        <title>A chromosome-level genome assembly of the parasitoid wasp, Cotesia glomerata (Hymenoptera: Braconidae).</title>
        <authorList>
            <person name="Pinto B.J."/>
            <person name="Weis J.J."/>
            <person name="Gamble T."/>
            <person name="Ode P.J."/>
            <person name="Paul R."/>
            <person name="Zaspel J.M."/>
        </authorList>
    </citation>
    <scope>NUCLEOTIDE SEQUENCE [LARGE SCALE GENOMIC DNA]</scope>
    <source>
        <strain evidence="1">CgM1</strain>
    </source>
</reference>
<proteinExistence type="predicted"/>
<sequence>MYFFPCTDRIIADTRLQVLLRLFLTTNYDLEDLNEHLKPILENGIVEEKLIHIKFSSELHGKTHRERTKNLFESVIIISRDQKDKHLECNDLSAYDKLFFYYDYVVKMVTQGYNMILWTYQYRRLLDHDHNAIVKITEVAKHHLRSVDNISWKSAYACDPERWEEGKNYIRVKPFKPKPCRDVPNCEAVVTSARFYEKGGIIGVEPQCGVFVEGQVDPKTLRWNTWNRDHYSRDNLPANYIELGSEVSSFYLDDIVLPEGEFLTGVGFKIFDHGRIEPRRISLVAQGTKIHVRSPEHIQDYLPATTQNSQTYEMSEPGIDFIGLFYTCKGVRMDNFPTIGPYIDMNEYKPSRMLPLGGIGLMYKSVPNHLGFFSFKFISTKFTSYIRKDYAK</sequence>
<dbReference type="PANTHER" id="PTHR47890:SF1">
    <property type="entry name" value="LD24308P"/>
    <property type="match status" value="1"/>
</dbReference>
<name>A0AAV7IJD3_COTGL</name>
<dbReference type="Proteomes" id="UP000826195">
    <property type="component" value="Unassembled WGS sequence"/>
</dbReference>
<gene>
    <name evidence="1" type="ORF">KQX54_003563</name>
</gene>
<evidence type="ECO:0000313" key="2">
    <source>
        <dbReference type="Proteomes" id="UP000826195"/>
    </source>
</evidence>
<dbReference type="AlphaFoldDB" id="A0AAV7IJD3"/>
<evidence type="ECO:0000313" key="1">
    <source>
        <dbReference type="EMBL" id="KAH0551964.1"/>
    </source>
</evidence>
<comment type="caution">
    <text evidence="1">The sequence shown here is derived from an EMBL/GenBank/DDBJ whole genome shotgun (WGS) entry which is preliminary data.</text>
</comment>
<dbReference type="PANTHER" id="PTHR47890">
    <property type="entry name" value="LD24308P"/>
    <property type="match status" value="1"/>
</dbReference>
<protein>
    <submittedName>
        <fullName evidence="1">Uncharacterized protein</fullName>
    </submittedName>
</protein>